<feature type="compositionally biased region" description="Basic residues" evidence="1">
    <location>
        <begin position="164"/>
        <end position="173"/>
    </location>
</feature>
<feature type="compositionally biased region" description="Low complexity" evidence="1">
    <location>
        <begin position="88"/>
        <end position="106"/>
    </location>
</feature>
<protein>
    <submittedName>
        <fullName evidence="2">Uncharacterized protein</fullName>
    </submittedName>
</protein>
<proteinExistence type="predicted"/>
<feature type="compositionally biased region" description="Low complexity" evidence="1">
    <location>
        <begin position="46"/>
        <end position="78"/>
    </location>
</feature>
<dbReference type="AlphaFoldDB" id="A0A1X6P6V2"/>
<keyword evidence="3" id="KW-1185">Reference proteome</keyword>
<dbReference type="Proteomes" id="UP000218209">
    <property type="component" value="Unassembled WGS sequence"/>
</dbReference>
<gene>
    <name evidence="2" type="ORF">BU14_0184s0015</name>
</gene>
<evidence type="ECO:0000313" key="3">
    <source>
        <dbReference type="Proteomes" id="UP000218209"/>
    </source>
</evidence>
<dbReference type="EMBL" id="KV918861">
    <property type="protein sequence ID" value="OSX76588.1"/>
    <property type="molecule type" value="Genomic_DNA"/>
</dbReference>
<name>A0A1X6P6V2_PORUM</name>
<evidence type="ECO:0000256" key="1">
    <source>
        <dbReference type="SAM" id="MobiDB-lite"/>
    </source>
</evidence>
<evidence type="ECO:0000313" key="2">
    <source>
        <dbReference type="EMBL" id="OSX76588.1"/>
    </source>
</evidence>
<reference evidence="2 3" key="1">
    <citation type="submission" date="2017-03" db="EMBL/GenBank/DDBJ databases">
        <title>WGS assembly of Porphyra umbilicalis.</title>
        <authorList>
            <person name="Brawley S.H."/>
            <person name="Blouin N.A."/>
            <person name="Ficko-Blean E."/>
            <person name="Wheeler G.L."/>
            <person name="Lohr M."/>
            <person name="Goodson H.V."/>
            <person name="Jenkins J.W."/>
            <person name="Blaby-Haas C.E."/>
            <person name="Helliwell K.E."/>
            <person name="Chan C."/>
            <person name="Marriage T."/>
            <person name="Bhattacharya D."/>
            <person name="Klein A.S."/>
            <person name="Badis Y."/>
            <person name="Brodie J."/>
            <person name="Cao Y."/>
            <person name="Collen J."/>
            <person name="Dittami S.M."/>
            <person name="Gachon C.M."/>
            <person name="Green B.R."/>
            <person name="Karpowicz S."/>
            <person name="Kim J.W."/>
            <person name="Kudahl U."/>
            <person name="Lin S."/>
            <person name="Michel G."/>
            <person name="Mittag M."/>
            <person name="Olson B.J."/>
            <person name="Pangilinan J."/>
            <person name="Peng Y."/>
            <person name="Qiu H."/>
            <person name="Shu S."/>
            <person name="Singer J.T."/>
            <person name="Smith A.G."/>
            <person name="Sprecher B.N."/>
            <person name="Wagner V."/>
            <person name="Wang W."/>
            <person name="Wang Z.-Y."/>
            <person name="Yan J."/>
            <person name="Yarish C."/>
            <person name="Zoeuner-Riek S."/>
            <person name="Zhuang Y."/>
            <person name="Zou Y."/>
            <person name="Lindquist E.A."/>
            <person name="Grimwood J."/>
            <person name="Barry K."/>
            <person name="Rokhsar D.S."/>
            <person name="Schmutz J."/>
            <person name="Stiller J.W."/>
            <person name="Grossman A.R."/>
            <person name="Prochnik S.E."/>
        </authorList>
    </citation>
    <scope>NUCLEOTIDE SEQUENCE [LARGE SCALE GENOMIC DNA]</scope>
    <source>
        <strain evidence="2">4086291</strain>
    </source>
</reference>
<sequence length="230" mass="23302">MDGARSPGGRCGGGVGGRGHRRGAAPHPVALGEAPPPSPSRRGVDRLAAGALRAAGGAPPPARAASPPAAAAAAATLSRARRRRAGHDAAAAARRGVRAWGRAAARGARRPSPRVVVGVEPFVVLAPRGRGPTQQRRRICHGPYRRLGRAVSSTGPSGPPPRGGARRGRRRRPGGGDGLARPARVAGSVGAPRRGPSRALGRCPRPRWAAARLFDTRGGREVGSAAPSPA</sequence>
<feature type="compositionally biased region" description="Low complexity" evidence="1">
    <location>
        <begin position="113"/>
        <end position="134"/>
    </location>
</feature>
<accession>A0A1X6P6V2</accession>
<feature type="compositionally biased region" description="Basic residues" evidence="1">
    <location>
        <begin position="135"/>
        <end position="148"/>
    </location>
</feature>
<feature type="region of interest" description="Disordered" evidence="1">
    <location>
        <begin position="1"/>
        <end position="207"/>
    </location>
</feature>
<organism evidence="2 3">
    <name type="scientific">Porphyra umbilicalis</name>
    <name type="common">Purple laver</name>
    <name type="synonym">Red alga</name>
    <dbReference type="NCBI Taxonomy" id="2786"/>
    <lineage>
        <taxon>Eukaryota</taxon>
        <taxon>Rhodophyta</taxon>
        <taxon>Bangiophyceae</taxon>
        <taxon>Bangiales</taxon>
        <taxon>Bangiaceae</taxon>
        <taxon>Porphyra</taxon>
    </lineage>
</organism>